<evidence type="ECO:0000313" key="3">
    <source>
        <dbReference type="Proteomes" id="UP000314294"/>
    </source>
</evidence>
<feature type="region of interest" description="Disordered" evidence="1">
    <location>
        <begin position="21"/>
        <end position="45"/>
    </location>
</feature>
<gene>
    <name evidence="2" type="ORF">EYF80_059194</name>
</gene>
<comment type="caution">
    <text evidence="2">The sequence shown here is derived from an EMBL/GenBank/DDBJ whole genome shotgun (WGS) entry which is preliminary data.</text>
</comment>
<dbReference type="AlphaFoldDB" id="A0A4Z2EPD3"/>
<organism evidence="2 3">
    <name type="scientific">Liparis tanakae</name>
    <name type="common">Tanaka's snailfish</name>
    <dbReference type="NCBI Taxonomy" id="230148"/>
    <lineage>
        <taxon>Eukaryota</taxon>
        <taxon>Metazoa</taxon>
        <taxon>Chordata</taxon>
        <taxon>Craniata</taxon>
        <taxon>Vertebrata</taxon>
        <taxon>Euteleostomi</taxon>
        <taxon>Actinopterygii</taxon>
        <taxon>Neopterygii</taxon>
        <taxon>Teleostei</taxon>
        <taxon>Neoteleostei</taxon>
        <taxon>Acanthomorphata</taxon>
        <taxon>Eupercaria</taxon>
        <taxon>Perciformes</taxon>
        <taxon>Cottioidei</taxon>
        <taxon>Cottales</taxon>
        <taxon>Liparidae</taxon>
        <taxon>Liparis</taxon>
    </lineage>
</organism>
<accession>A0A4Z2EPD3</accession>
<keyword evidence="3" id="KW-1185">Reference proteome</keyword>
<evidence type="ECO:0000256" key="1">
    <source>
        <dbReference type="SAM" id="MobiDB-lite"/>
    </source>
</evidence>
<protein>
    <submittedName>
        <fullName evidence="2">Uncharacterized protein</fullName>
    </submittedName>
</protein>
<reference evidence="2 3" key="1">
    <citation type="submission" date="2019-03" db="EMBL/GenBank/DDBJ databases">
        <title>First draft genome of Liparis tanakae, snailfish: a comprehensive survey of snailfish specific genes.</title>
        <authorList>
            <person name="Kim W."/>
            <person name="Song I."/>
            <person name="Jeong J.-H."/>
            <person name="Kim D."/>
            <person name="Kim S."/>
            <person name="Ryu S."/>
            <person name="Song J.Y."/>
            <person name="Lee S.K."/>
        </authorList>
    </citation>
    <scope>NUCLEOTIDE SEQUENCE [LARGE SCALE GENOMIC DNA]</scope>
    <source>
        <tissue evidence="2">Muscle</tissue>
    </source>
</reference>
<proteinExistence type="predicted"/>
<dbReference type="Proteomes" id="UP000314294">
    <property type="component" value="Unassembled WGS sequence"/>
</dbReference>
<feature type="compositionally biased region" description="Basic and acidic residues" evidence="1">
    <location>
        <begin position="26"/>
        <end position="36"/>
    </location>
</feature>
<name>A0A4Z2EPD3_9TELE</name>
<evidence type="ECO:0000313" key="2">
    <source>
        <dbReference type="EMBL" id="TNN30653.1"/>
    </source>
</evidence>
<sequence>MRKNNIKTSYQFNCTVSTRPGGRNRCRAETGARLDDPSTNQRTDWMCNENWTQPKTLSRKRGAVGSV</sequence>
<dbReference type="EMBL" id="SRLO01004259">
    <property type="protein sequence ID" value="TNN30653.1"/>
    <property type="molecule type" value="Genomic_DNA"/>
</dbReference>